<organism evidence="2 3">
    <name type="scientific">Pleurodeles waltl</name>
    <name type="common">Iberian ribbed newt</name>
    <dbReference type="NCBI Taxonomy" id="8319"/>
    <lineage>
        <taxon>Eukaryota</taxon>
        <taxon>Metazoa</taxon>
        <taxon>Chordata</taxon>
        <taxon>Craniata</taxon>
        <taxon>Vertebrata</taxon>
        <taxon>Euteleostomi</taxon>
        <taxon>Amphibia</taxon>
        <taxon>Batrachia</taxon>
        <taxon>Caudata</taxon>
        <taxon>Salamandroidea</taxon>
        <taxon>Salamandridae</taxon>
        <taxon>Pleurodelinae</taxon>
        <taxon>Pleurodeles</taxon>
    </lineage>
</organism>
<accession>A0AAV7R0E1</accession>
<evidence type="ECO:0000256" key="1">
    <source>
        <dbReference type="SAM" id="MobiDB-lite"/>
    </source>
</evidence>
<proteinExistence type="predicted"/>
<dbReference type="Proteomes" id="UP001066276">
    <property type="component" value="Chromosome 6"/>
</dbReference>
<gene>
    <name evidence="2" type="ORF">NDU88_010500</name>
</gene>
<reference evidence="2" key="1">
    <citation type="journal article" date="2022" name="bioRxiv">
        <title>Sequencing and chromosome-scale assembly of the giantPleurodeles waltlgenome.</title>
        <authorList>
            <person name="Brown T."/>
            <person name="Elewa A."/>
            <person name="Iarovenko S."/>
            <person name="Subramanian E."/>
            <person name="Araus A.J."/>
            <person name="Petzold A."/>
            <person name="Susuki M."/>
            <person name="Suzuki K.-i.T."/>
            <person name="Hayashi T."/>
            <person name="Toyoda A."/>
            <person name="Oliveira C."/>
            <person name="Osipova E."/>
            <person name="Leigh N.D."/>
            <person name="Simon A."/>
            <person name="Yun M.H."/>
        </authorList>
    </citation>
    <scope>NUCLEOTIDE SEQUENCE</scope>
    <source>
        <strain evidence="2">20211129_DDA</strain>
        <tissue evidence="2">Liver</tissue>
    </source>
</reference>
<feature type="region of interest" description="Disordered" evidence="1">
    <location>
        <begin position="1"/>
        <end position="23"/>
    </location>
</feature>
<keyword evidence="3" id="KW-1185">Reference proteome</keyword>
<dbReference type="EMBL" id="JANPWB010000010">
    <property type="protein sequence ID" value="KAJ1144198.1"/>
    <property type="molecule type" value="Genomic_DNA"/>
</dbReference>
<sequence>MSGRLPGAVARPGAQNVPHGLHRGTKCQMSTKNRAVAVPLSQNADCRTDRSPKKGRRVLLNAWANMYPLSMLLAEPSPIRGIFLALEYLEGLLKGDWLLAMDLGGPNSATKNGEVMEGTFIST</sequence>
<comment type="caution">
    <text evidence="2">The sequence shown here is derived from an EMBL/GenBank/DDBJ whole genome shotgun (WGS) entry which is preliminary data.</text>
</comment>
<dbReference type="AlphaFoldDB" id="A0AAV7R0E1"/>
<evidence type="ECO:0000313" key="3">
    <source>
        <dbReference type="Proteomes" id="UP001066276"/>
    </source>
</evidence>
<name>A0AAV7R0E1_PLEWA</name>
<evidence type="ECO:0000313" key="2">
    <source>
        <dbReference type="EMBL" id="KAJ1144198.1"/>
    </source>
</evidence>
<protein>
    <submittedName>
        <fullName evidence="2">Uncharacterized protein</fullName>
    </submittedName>
</protein>